<sequence>MKKYNVSVTFTIQATSRNQAWDLAEELIDKHLRNLANVHSVTELPNPDWWIAVNEPIKAR</sequence>
<organism evidence="1">
    <name type="scientific">marine sediment metagenome</name>
    <dbReference type="NCBI Taxonomy" id="412755"/>
    <lineage>
        <taxon>unclassified sequences</taxon>
        <taxon>metagenomes</taxon>
        <taxon>ecological metagenomes</taxon>
    </lineage>
</organism>
<reference evidence="1" key="1">
    <citation type="journal article" date="2015" name="Nature">
        <title>Complex archaea that bridge the gap between prokaryotes and eukaryotes.</title>
        <authorList>
            <person name="Spang A."/>
            <person name="Saw J.H."/>
            <person name="Jorgensen S.L."/>
            <person name="Zaremba-Niedzwiedzka K."/>
            <person name="Martijn J."/>
            <person name="Lind A.E."/>
            <person name="van Eijk R."/>
            <person name="Schleper C."/>
            <person name="Guy L."/>
            <person name="Ettema T.J."/>
        </authorList>
    </citation>
    <scope>NUCLEOTIDE SEQUENCE</scope>
</reference>
<name>A0A0F9T6T7_9ZZZZ</name>
<accession>A0A0F9T6T7</accession>
<protein>
    <submittedName>
        <fullName evidence="1">Uncharacterized protein</fullName>
    </submittedName>
</protein>
<comment type="caution">
    <text evidence="1">The sequence shown here is derived from an EMBL/GenBank/DDBJ whole genome shotgun (WGS) entry which is preliminary data.</text>
</comment>
<gene>
    <name evidence="1" type="ORF">LCGC14_0365770</name>
</gene>
<dbReference type="AlphaFoldDB" id="A0A0F9T6T7"/>
<dbReference type="EMBL" id="LAZR01000287">
    <property type="protein sequence ID" value="KKN76925.1"/>
    <property type="molecule type" value="Genomic_DNA"/>
</dbReference>
<proteinExistence type="predicted"/>
<evidence type="ECO:0000313" key="1">
    <source>
        <dbReference type="EMBL" id="KKN76925.1"/>
    </source>
</evidence>